<sequence>MISFLFFKWMVKVVEEIMTNLHYYILSAGIQASADNLLNHSQTLRRHFSASSINLEYDEDLQCMLGLLCPR</sequence>
<dbReference type="Proteomes" id="UP001178461">
    <property type="component" value="Chromosome 2"/>
</dbReference>
<dbReference type="AlphaFoldDB" id="A0AA35NYV3"/>
<gene>
    <name evidence="1" type="ORF">PODLI_1B041767</name>
</gene>
<evidence type="ECO:0000313" key="1">
    <source>
        <dbReference type="EMBL" id="CAI5766088.1"/>
    </source>
</evidence>
<accession>A0AA35NYV3</accession>
<proteinExistence type="predicted"/>
<dbReference type="EMBL" id="OX395127">
    <property type="protein sequence ID" value="CAI5766088.1"/>
    <property type="molecule type" value="Genomic_DNA"/>
</dbReference>
<organism evidence="1 2">
    <name type="scientific">Podarcis lilfordi</name>
    <name type="common">Lilford's wall lizard</name>
    <dbReference type="NCBI Taxonomy" id="74358"/>
    <lineage>
        <taxon>Eukaryota</taxon>
        <taxon>Metazoa</taxon>
        <taxon>Chordata</taxon>
        <taxon>Craniata</taxon>
        <taxon>Vertebrata</taxon>
        <taxon>Euteleostomi</taxon>
        <taxon>Lepidosauria</taxon>
        <taxon>Squamata</taxon>
        <taxon>Bifurcata</taxon>
        <taxon>Unidentata</taxon>
        <taxon>Episquamata</taxon>
        <taxon>Laterata</taxon>
        <taxon>Lacertibaenia</taxon>
        <taxon>Lacertidae</taxon>
        <taxon>Podarcis</taxon>
    </lineage>
</organism>
<protein>
    <submittedName>
        <fullName evidence="1">Uncharacterized protein</fullName>
    </submittedName>
</protein>
<keyword evidence="2" id="KW-1185">Reference proteome</keyword>
<reference evidence="1" key="1">
    <citation type="submission" date="2022-12" db="EMBL/GenBank/DDBJ databases">
        <authorList>
            <person name="Alioto T."/>
            <person name="Alioto T."/>
            <person name="Gomez Garrido J."/>
        </authorList>
    </citation>
    <scope>NUCLEOTIDE SEQUENCE</scope>
</reference>
<evidence type="ECO:0000313" key="2">
    <source>
        <dbReference type="Proteomes" id="UP001178461"/>
    </source>
</evidence>
<name>A0AA35NYV3_9SAUR</name>